<evidence type="ECO:0000256" key="1">
    <source>
        <dbReference type="ARBA" id="ARBA00001947"/>
    </source>
</evidence>
<sequence length="286" mass="31637">MATVRHPVVAVSHGPGPLWLLSSGFAGMSKSSVPARTLTTIFEKLYPDGKNLPKRILFVSAHWESESNGFEISNAAKPDMIYDYYGFPREAYDVVYPAEGDSAFAEKVKKQLESHNIKAKLVDRGFDHGVYVPMLLIRPEADIPIVTMSINSRLSSRAHFDLGKALAPFRDEDTLIFCSGQATHNMRASREPRTPLMDWAAAFQGWLDNTLTSESKLSYSQRGDQVINWSVAPAARLAHPTPDHFVPFVAAAGAGMEENRPEAEKLFGGWGMGHMSFASYAWGVHH</sequence>
<dbReference type="EnsemblProtists" id="Phyra82527">
    <property type="protein sequence ID" value="Phyra82527"/>
    <property type="gene ID" value="Phyra82527"/>
</dbReference>
<accession>H3GY04</accession>
<dbReference type="PANTHER" id="PTHR30096">
    <property type="entry name" value="4,5-DOPA DIOXYGENASE EXTRADIOL-LIKE PROTEIN"/>
    <property type="match status" value="1"/>
</dbReference>
<evidence type="ECO:0000256" key="2">
    <source>
        <dbReference type="ARBA" id="ARBA00007581"/>
    </source>
</evidence>
<dbReference type="AlphaFoldDB" id="H3GY04"/>
<dbReference type="GeneID" id="94221459"/>
<keyword evidence="5" id="KW-0560">Oxidoreductase</keyword>
<dbReference type="eggNOG" id="ENOG502QS66">
    <property type="taxonomic scope" value="Eukaryota"/>
</dbReference>
<proteinExistence type="inferred from homology"/>
<dbReference type="HOGENOM" id="CLU_046582_0_1_1"/>
<protein>
    <recommendedName>
        <fullName evidence="6">Extradiol ring-cleavage dioxygenase class III enzyme subunit B domain-containing protein</fullName>
    </recommendedName>
</protein>
<dbReference type="VEuPathDB" id="FungiDB:KRP22_3605"/>
<evidence type="ECO:0000256" key="3">
    <source>
        <dbReference type="ARBA" id="ARBA00022723"/>
    </source>
</evidence>
<dbReference type="GO" id="GO:0008270">
    <property type="term" value="F:zinc ion binding"/>
    <property type="evidence" value="ECO:0007669"/>
    <property type="project" value="InterPro"/>
</dbReference>
<dbReference type="PANTHER" id="PTHR30096:SF0">
    <property type="entry name" value="4,5-DOPA DIOXYGENASE EXTRADIOL-LIKE PROTEIN"/>
    <property type="match status" value="1"/>
</dbReference>
<dbReference type="Pfam" id="PF02900">
    <property type="entry name" value="LigB"/>
    <property type="match status" value="1"/>
</dbReference>
<evidence type="ECO:0000259" key="6">
    <source>
        <dbReference type="Pfam" id="PF02900"/>
    </source>
</evidence>
<dbReference type="GO" id="GO:0016702">
    <property type="term" value="F:oxidoreductase activity, acting on single donors with incorporation of molecular oxygen, incorporation of two atoms of oxygen"/>
    <property type="evidence" value="ECO:0007669"/>
    <property type="project" value="UniProtKB-ARBA"/>
</dbReference>
<keyword evidence="8" id="KW-1185">Reference proteome</keyword>
<name>H3GY04_PHYRM</name>
<dbReference type="SUPFAM" id="SSF53213">
    <property type="entry name" value="LigB-like"/>
    <property type="match status" value="1"/>
</dbReference>
<keyword evidence="3" id="KW-0479">Metal-binding</keyword>
<keyword evidence="4" id="KW-0862">Zinc</keyword>
<dbReference type="EMBL" id="DS566070">
    <property type="status" value="NOT_ANNOTATED_CDS"/>
    <property type="molecule type" value="Genomic_DNA"/>
</dbReference>
<dbReference type="InterPro" id="IPR014436">
    <property type="entry name" value="Extradiol_dOase_DODA"/>
</dbReference>
<comment type="similarity">
    <text evidence="2">Belongs to the DODA-type extradiol aromatic ring-opening dioxygenase family.</text>
</comment>
<dbReference type="OrthoDB" id="7396853at2759"/>
<evidence type="ECO:0000313" key="8">
    <source>
        <dbReference type="Proteomes" id="UP000005238"/>
    </source>
</evidence>
<organism evidence="7 8">
    <name type="scientific">Phytophthora ramorum</name>
    <name type="common">Sudden oak death agent</name>
    <dbReference type="NCBI Taxonomy" id="164328"/>
    <lineage>
        <taxon>Eukaryota</taxon>
        <taxon>Sar</taxon>
        <taxon>Stramenopiles</taxon>
        <taxon>Oomycota</taxon>
        <taxon>Peronosporomycetes</taxon>
        <taxon>Peronosporales</taxon>
        <taxon>Peronosporaceae</taxon>
        <taxon>Phytophthora</taxon>
    </lineage>
</organism>
<dbReference type="Gene3D" id="3.40.830.10">
    <property type="entry name" value="LigB-like"/>
    <property type="match status" value="1"/>
</dbReference>
<dbReference type="GO" id="GO:0008198">
    <property type="term" value="F:ferrous iron binding"/>
    <property type="evidence" value="ECO:0007669"/>
    <property type="project" value="InterPro"/>
</dbReference>
<dbReference type="VEuPathDB" id="FungiDB:KRP23_14800"/>
<dbReference type="InParanoid" id="H3GY04"/>
<evidence type="ECO:0000256" key="5">
    <source>
        <dbReference type="ARBA" id="ARBA00023002"/>
    </source>
</evidence>
<dbReference type="InterPro" id="IPR004183">
    <property type="entry name" value="Xdiol_dOase_suB"/>
</dbReference>
<reference evidence="8" key="1">
    <citation type="journal article" date="2006" name="Science">
        <title>Phytophthora genome sequences uncover evolutionary origins and mechanisms of pathogenesis.</title>
        <authorList>
            <person name="Tyler B.M."/>
            <person name="Tripathy S."/>
            <person name="Zhang X."/>
            <person name="Dehal P."/>
            <person name="Jiang R.H."/>
            <person name="Aerts A."/>
            <person name="Arredondo F.D."/>
            <person name="Baxter L."/>
            <person name="Bensasson D."/>
            <person name="Beynon J.L."/>
            <person name="Chapman J."/>
            <person name="Damasceno C.M."/>
            <person name="Dorrance A.E."/>
            <person name="Dou D."/>
            <person name="Dickerman A.W."/>
            <person name="Dubchak I.L."/>
            <person name="Garbelotto M."/>
            <person name="Gijzen M."/>
            <person name="Gordon S.G."/>
            <person name="Govers F."/>
            <person name="Grunwald N.J."/>
            <person name="Huang W."/>
            <person name="Ivors K.L."/>
            <person name="Jones R.W."/>
            <person name="Kamoun S."/>
            <person name="Krampis K."/>
            <person name="Lamour K.H."/>
            <person name="Lee M.K."/>
            <person name="McDonald W.H."/>
            <person name="Medina M."/>
            <person name="Meijer H.J."/>
            <person name="Nordberg E.K."/>
            <person name="Maclean D.J."/>
            <person name="Ospina-Giraldo M.D."/>
            <person name="Morris P.F."/>
            <person name="Phuntumart V."/>
            <person name="Putnam N.H."/>
            <person name="Rash S."/>
            <person name="Rose J.K."/>
            <person name="Sakihama Y."/>
            <person name="Salamov A.A."/>
            <person name="Savidor A."/>
            <person name="Scheuring C.F."/>
            <person name="Smith B.M."/>
            <person name="Sobral B.W."/>
            <person name="Terry A."/>
            <person name="Torto-Alalibo T.A."/>
            <person name="Win J."/>
            <person name="Xu Z."/>
            <person name="Zhang H."/>
            <person name="Grigoriev I.V."/>
            <person name="Rokhsar D.S."/>
            <person name="Boore J.L."/>
        </authorList>
    </citation>
    <scope>NUCLEOTIDE SEQUENCE [LARGE SCALE GENOMIC DNA]</scope>
    <source>
        <strain evidence="8">Pr102</strain>
    </source>
</reference>
<evidence type="ECO:0000256" key="4">
    <source>
        <dbReference type="ARBA" id="ARBA00022833"/>
    </source>
</evidence>
<feature type="domain" description="Extradiol ring-cleavage dioxygenase class III enzyme subunit B" evidence="6">
    <location>
        <begin position="51"/>
        <end position="262"/>
    </location>
</feature>
<dbReference type="STRING" id="164328.H3GY04"/>
<dbReference type="Proteomes" id="UP000005238">
    <property type="component" value="Unassembled WGS sequence"/>
</dbReference>
<evidence type="ECO:0000313" key="7">
    <source>
        <dbReference type="EnsemblProtists" id="Phyra82527"/>
    </source>
</evidence>
<reference evidence="7" key="2">
    <citation type="submission" date="2015-06" db="UniProtKB">
        <authorList>
            <consortium name="EnsemblProtists"/>
        </authorList>
    </citation>
    <scope>IDENTIFICATION</scope>
    <source>
        <strain evidence="7">Pr102</strain>
    </source>
</reference>
<dbReference type="CDD" id="cd07363">
    <property type="entry name" value="45_DOPA_Dioxygenase"/>
    <property type="match status" value="1"/>
</dbReference>
<dbReference type="OMA" id="HGFPEQM"/>
<dbReference type="PIRSF" id="PIRSF006157">
    <property type="entry name" value="Doxgns_DODA"/>
    <property type="match status" value="1"/>
</dbReference>
<dbReference type="RefSeq" id="XP_067737313.1">
    <property type="nucleotide sequence ID" value="XM_067885666.1"/>
</dbReference>
<comment type="cofactor">
    <cofactor evidence="1">
        <name>Zn(2+)</name>
        <dbReference type="ChEBI" id="CHEBI:29105"/>
    </cofactor>
</comment>